<name>A0A9D9DDB6_9GAMM</name>
<sequence length="124" mass="13672">MAVDLLNPNLGISTLLPEAPLHHLPETDDYSSVGRNLDLSALQEYKLSLSGHGFERTISQSFIPKVASDELLRPAVFNNLLQSAAGKLAASDDPKLRRFVREDLAPLEQNKELLQAYLGLMMEA</sequence>
<reference evidence="1" key="1">
    <citation type="submission" date="2020-10" db="EMBL/GenBank/DDBJ databases">
        <authorList>
            <person name="Gilroy R."/>
        </authorList>
    </citation>
    <scope>NUCLEOTIDE SEQUENCE</scope>
    <source>
        <strain evidence="1">17213</strain>
    </source>
</reference>
<gene>
    <name evidence="1" type="ORF">IAB19_08030</name>
</gene>
<dbReference type="AlphaFoldDB" id="A0A9D9DDB6"/>
<dbReference type="Pfam" id="PF09474">
    <property type="entry name" value="Type_III_YscX"/>
    <property type="match status" value="1"/>
</dbReference>
<accession>A0A9D9DDB6</accession>
<proteinExistence type="predicted"/>
<evidence type="ECO:0000313" key="1">
    <source>
        <dbReference type="EMBL" id="MBO8416310.1"/>
    </source>
</evidence>
<protein>
    <submittedName>
        <fullName evidence="1">Uncharacterized protein</fullName>
    </submittedName>
</protein>
<comment type="caution">
    <text evidence="1">The sequence shown here is derived from an EMBL/GenBank/DDBJ whole genome shotgun (WGS) entry which is preliminary data.</text>
</comment>
<dbReference type="EMBL" id="JADINH010000169">
    <property type="protein sequence ID" value="MBO8416310.1"/>
    <property type="molecule type" value="Genomic_DNA"/>
</dbReference>
<reference evidence="1" key="2">
    <citation type="journal article" date="2021" name="PeerJ">
        <title>Extensive microbial diversity within the chicken gut microbiome revealed by metagenomics and culture.</title>
        <authorList>
            <person name="Gilroy R."/>
            <person name="Ravi A."/>
            <person name="Getino M."/>
            <person name="Pursley I."/>
            <person name="Horton D.L."/>
            <person name="Alikhan N.F."/>
            <person name="Baker D."/>
            <person name="Gharbi K."/>
            <person name="Hall N."/>
            <person name="Watson M."/>
            <person name="Adriaenssens E.M."/>
            <person name="Foster-Nyarko E."/>
            <person name="Jarju S."/>
            <person name="Secka A."/>
            <person name="Antonio M."/>
            <person name="Oren A."/>
            <person name="Chaudhuri R.R."/>
            <person name="La Ragione R."/>
            <person name="Hildebrand F."/>
            <person name="Pallen M.J."/>
        </authorList>
    </citation>
    <scope>NUCLEOTIDE SEQUENCE</scope>
    <source>
        <strain evidence="1">17213</strain>
    </source>
</reference>
<organism evidence="1 2">
    <name type="scientific">Candidatus Avisuccinivibrio stercorigallinarum</name>
    <dbReference type="NCBI Taxonomy" id="2840704"/>
    <lineage>
        <taxon>Bacteria</taxon>
        <taxon>Pseudomonadati</taxon>
        <taxon>Pseudomonadota</taxon>
        <taxon>Gammaproteobacteria</taxon>
        <taxon>Aeromonadales</taxon>
        <taxon>Succinivibrionaceae</taxon>
        <taxon>Succinivibrionaceae incertae sedis</taxon>
        <taxon>Candidatus Avisuccinivibrio</taxon>
    </lineage>
</organism>
<evidence type="ECO:0000313" key="2">
    <source>
        <dbReference type="Proteomes" id="UP000823631"/>
    </source>
</evidence>
<dbReference type="Proteomes" id="UP000823631">
    <property type="component" value="Unassembled WGS sequence"/>
</dbReference>
<dbReference type="InterPro" id="IPR012672">
    <property type="entry name" value="T3SS_YscX"/>
</dbReference>